<evidence type="ECO:0000313" key="2">
    <source>
        <dbReference type="Proteomes" id="UP000464658"/>
    </source>
</evidence>
<protein>
    <submittedName>
        <fullName evidence="1">Uncharacterized protein</fullName>
    </submittedName>
</protein>
<organism evidence="1 2">
    <name type="scientific">Bacillus safensis</name>
    <dbReference type="NCBI Taxonomy" id="561879"/>
    <lineage>
        <taxon>Bacteria</taxon>
        <taxon>Bacillati</taxon>
        <taxon>Bacillota</taxon>
        <taxon>Bacilli</taxon>
        <taxon>Bacillales</taxon>
        <taxon>Bacillaceae</taxon>
        <taxon>Bacillus</taxon>
    </lineage>
</organism>
<sequence length="89" mass="10519">MLLHNQAIFENYYSEDQRGLWDIFEGEILSNNRILRKKILKHNTKLIQKAFSGKLLKLSNSTKKIMLHIDEFEATRISKKKKKICIISD</sequence>
<dbReference type="Proteomes" id="UP000464658">
    <property type="component" value="Chromosome"/>
</dbReference>
<evidence type="ECO:0000313" key="1">
    <source>
        <dbReference type="EMBL" id="BBP93466.1"/>
    </source>
</evidence>
<reference evidence="1 2" key="1">
    <citation type="submission" date="2019-12" db="EMBL/GenBank/DDBJ databases">
        <title>Full genome sequence of a Bacillus safensis strain isolated from commercially available natto in Indonesia.</title>
        <authorList>
            <person name="Yoshida M."/>
            <person name="Uomi M."/>
            <person name="Waturangi D."/>
            <person name="Ekaputri J.J."/>
            <person name="Setiamarga D.H.E."/>
        </authorList>
    </citation>
    <scope>NUCLEOTIDE SEQUENCE [LARGE SCALE GENOMIC DNA]</scope>
    <source>
        <strain evidence="1 2">IDN1</strain>
    </source>
</reference>
<gene>
    <name evidence="1" type="ORF">BsIDN1_70840</name>
</gene>
<dbReference type="AlphaFoldDB" id="A0A5S9MNW5"/>
<accession>A0A5S9MNW5</accession>
<name>A0A5S9MNW5_BACIA</name>
<proteinExistence type="predicted"/>
<dbReference type="EMBL" id="AP021906">
    <property type="protein sequence ID" value="BBP93466.1"/>
    <property type="molecule type" value="Genomic_DNA"/>
</dbReference>